<reference evidence="2 3" key="1">
    <citation type="submission" date="2023-12" db="EMBL/GenBank/DDBJ databases">
        <title>A high-quality genome assembly for Dillenia turbinata (Dilleniales).</title>
        <authorList>
            <person name="Chanderbali A."/>
        </authorList>
    </citation>
    <scope>NUCLEOTIDE SEQUENCE [LARGE SCALE GENOMIC DNA]</scope>
    <source>
        <strain evidence="2">LSX21</strain>
        <tissue evidence="2">Leaf</tissue>
    </source>
</reference>
<name>A0AAN8ZBH8_9MAGN</name>
<dbReference type="EMBL" id="JBAMMX010000011">
    <property type="protein sequence ID" value="KAK6931742.1"/>
    <property type="molecule type" value="Genomic_DNA"/>
</dbReference>
<comment type="caution">
    <text evidence="2">The sequence shown here is derived from an EMBL/GenBank/DDBJ whole genome shotgun (WGS) entry which is preliminary data.</text>
</comment>
<sequence>MENSDKAGGNSGVDENPNGTALGTEASDAGSNPVQTRRTPFTNLSQVDADLALARTLQEQLLFLVTRPMQEHYRMQRA</sequence>
<gene>
    <name evidence="2" type="ORF">RJ641_003535</name>
</gene>
<evidence type="ECO:0000313" key="3">
    <source>
        <dbReference type="Proteomes" id="UP001370490"/>
    </source>
</evidence>
<feature type="region of interest" description="Disordered" evidence="1">
    <location>
        <begin position="1"/>
        <end position="41"/>
    </location>
</feature>
<evidence type="ECO:0000256" key="1">
    <source>
        <dbReference type="SAM" id="MobiDB-lite"/>
    </source>
</evidence>
<proteinExistence type="predicted"/>
<evidence type="ECO:0000313" key="2">
    <source>
        <dbReference type="EMBL" id="KAK6931742.1"/>
    </source>
</evidence>
<dbReference type="Proteomes" id="UP001370490">
    <property type="component" value="Unassembled WGS sequence"/>
</dbReference>
<organism evidence="2 3">
    <name type="scientific">Dillenia turbinata</name>
    <dbReference type="NCBI Taxonomy" id="194707"/>
    <lineage>
        <taxon>Eukaryota</taxon>
        <taxon>Viridiplantae</taxon>
        <taxon>Streptophyta</taxon>
        <taxon>Embryophyta</taxon>
        <taxon>Tracheophyta</taxon>
        <taxon>Spermatophyta</taxon>
        <taxon>Magnoliopsida</taxon>
        <taxon>eudicotyledons</taxon>
        <taxon>Gunneridae</taxon>
        <taxon>Pentapetalae</taxon>
        <taxon>Dilleniales</taxon>
        <taxon>Dilleniaceae</taxon>
        <taxon>Dillenia</taxon>
    </lineage>
</organism>
<dbReference type="AlphaFoldDB" id="A0AAN8ZBH8"/>
<accession>A0AAN8ZBH8</accession>
<feature type="compositionally biased region" description="Polar residues" evidence="1">
    <location>
        <begin position="29"/>
        <end position="41"/>
    </location>
</feature>
<protein>
    <submittedName>
        <fullName evidence="2">Uncharacterized protein</fullName>
    </submittedName>
</protein>
<keyword evidence="3" id="KW-1185">Reference proteome</keyword>